<dbReference type="InterPro" id="IPR050515">
    <property type="entry name" value="Beta-lactam/transpept"/>
</dbReference>
<keyword evidence="4" id="KW-1185">Reference proteome</keyword>
<dbReference type="InterPro" id="IPR012338">
    <property type="entry name" value="Beta-lactam/transpept-like"/>
</dbReference>
<dbReference type="AlphaFoldDB" id="A0A8J3PVP6"/>
<name>A0A8J3PVP6_9ACTN</name>
<dbReference type="EMBL" id="BONV01000025">
    <property type="protein sequence ID" value="GIG81923.1"/>
    <property type="molecule type" value="Genomic_DNA"/>
</dbReference>
<sequence>MHRGRVALLAVVVSSMMLSVLGRLWHLQIVDGAYYARAAADSRVRTESLPAPAGLVLAADGSPLSSGALVGQGLETWYRAELAGRAGVRQLAVDSRGTVTGVMGESAALPGSTLTTSIDPRIQRLAEQTLASGAAKTGRAIGGAVVVLEASTGRVAALAGHAGRETAARHGGAAEVDTGGLPSSGALVARRPPGSARVITSPAAATAFGFGRPTGIDLPNEAAGAVPDPARHPDRPSASGQDEVLVTPLQLARAYAAAVNGGTLFSPRLATALVRPDGTVARTVVPPVDGRVAVSPETLRGVRHALSVNLSVNLSASRSSDGTLDAYGGPGASWSACYVPAGRSRYVVVVMVPWSGRDTAGTAARAMREGIPRLADASTGT</sequence>
<feature type="region of interest" description="Disordered" evidence="1">
    <location>
        <begin position="218"/>
        <end position="241"/>
    </location>
</feature>
<gene>
    <name evidence="3" type="ORF">Pka01_50500</name>
</gene>
<dbReference type="GO" id="GO:0005886">
    <property type="term" value="C:plasma membrane"/>
    <property type="evidence" value="ECO:0007669"/>
    <property type="project" value="TreeGrafter"/>
</dbReference>
<dbReference type="SUPFAM" id="SSF56601">
    <property type="entry name" value="beta-lactamase/transpeptidase-like"/>
    <property type="match status" value="1"/>
</dbReference>
<reference evidence="3 4" key="1">
    <citation type="submission" date="2021-01" db="EMBL/GenBank/DDBJ databases">
        <title>Whole genome shotgun sequence of Planotetraspora kaengkrachanensis NBRC 104272.</title>
        <authorList>
            <person name="Komaki H."/>
            <person name="Tamura T."/>
        </authorList>
    </citation>
    <scope>NUCLEOTIDE SEQUENCE [LARGE SCALE GENOMIC DNA]</scope>
    <source>
        <strain evidence="3 4">NBRC 104272</strain>
    </source>
</reference>
<dbReference type="PANTHER" id="PTHR30627:SF2">
    <property type="entry name" value="PEPTIDOGLYCAN D,D-TRANSPEPTIDASE MRDA"/>
    <property type="match status" value="1"/>
</dbReference>
<dbReference type="PANTHER" id="PTHR30627">
    <property type="entry name" value="PEPTIDOGLYCAN D,D-TRANSPEPTIDASE"/>
    <property type="match status" value="1"/>
</dbReference>
<evidence type="ECO:0000313" key="4">
    <source>
        <dbReference type="Proteomes" id="UP000630097"/>
    </source>
</evidence>
<dbReference type="GO" id="GO:0008658">
    <property type="term" value="F:penicillin binding"/>
    <property type="evidence" value="ECO:0007669"/>
    <property type="project" value="InterPro"/>
</dbReference>
<dbReference type="Gene3D" id="3.40.710.10">
    <property type="entry name" value="DD-peptidase/beta-lactamase superfamily"/>
    <property type="match status" value="2"/>
</dbReference>
<dbReference type="InterPro" id="IPR001460">
    <property type="entry name" value="PCN-bd_Tpept"/>
</dbReference>
<accession>A0A8J3PVP6</accession>
<dbReference type="GO" id="GO:0071972">
    <property type="term" value="F:peptidoglycan L,D-transpeptidase activity"/>
    <property type="evidence" value="ECO:0007669"/>
    <property type="project" value="TreeGrafter"/>
</dbReference>
<dbReference type="Gene3D" id="3.90.1310.10">
    <property type="entry name" value="Penicillin-binding protein 2a (Domain 2)"/>
    <property type="match status" value="1"/>
</dbReference>
<evidence type="ECO:0000313" key="3">
    <source>
        <dbReference type="EMBL" id="GIG81923.1"/>
    </source>
</evidence>
<evidence type="ECO:0000256" key="1">
    <source>
        <dbReference type="SAM" id="MobiDB-lite"/>
    </source>
</evidence>
<dbReference type="Proteomes" id="UP000630097">
    <property type="component" value="Unassembled WGS sequence"/>
</dbReference>
<proteinExistence type="predicted"/>
<organism evidence="3 4">
    <name type="scientific">Planotetraspora kaengkrachanensis</name>
    <dbReference type="NCBI Taxonomy" id="575193"/>
    <lineage>
        <taxon>Bacteria</taxon>
        <taxon>Bacillati</taxon>
        <taxon>Actinomycetota</taxon>
        <taxon>Actinomycetes</taxon>
        <taxon>Streptosporangiales</taxon>
        <taxon>Streptosporangiaceae</taxon>
        <taxon>Planotetraspora</taxon>
    </lineage>
</organism>
<comment type="caution">
    <text evidence="3">The sequence shown here is derived from an EMBL/GenBank/DDBJ whole genome shotgun (WGS) entry which is preliminary data.</text>
</comment>
<dbReference type="Gene3D" id="3.30.450.330">
    <property type="match status" value="1"/>
</dbReference>
<evidence type="ECO:0000259" key="2">
    <source>
        <dbReference type="Pfam" id="PF00905"/>
    </source>
</evidence>
<protein>
    <recommendedName>
        <fullName evidence="2">Penicillin-binding protein transpeptidase domain-containing protein</fullName>
    </recommendedName>
</protein>
<feature type="domain" description="Penicillin-binding protein transpeptidase" evidence="2">
    <location>
        <begin position="205"/>
        <end position="364"/>
    </location>
</feature>
<dbReference type="GO" id="GO:0071555">
    <property type="term" value="P:cell wall organization"/>
    <property type="evidence" value="ECO:0007669"/>
    <property type="project" value="TreeGrafter"/>
</dbReference>
<dbReference type="Pfam" id="PF00905">
    <property type="entry name" value="Transpeptidase"/>
    <property type="match status" value="1"/>
</dbReference>